<evidence type="ECO:0000313" key="3">
    <source>
        <dbReference type="Proteomes" id="UP001519887"/>
    </source>
</evidence>
<feature type="region of interest" description="Disordered" evidence="1">
    <location>
        <begin position="1"/>
        <end position="21"/>
    </location>
</feature>
<dbReference type="EMBL" id="JAHZIK010001472">
    <property type="protein sequence ID" value="MBW7459081.1"/>
    <property type="molecule type" value="Genomic_DNA"/>
</dbReference>
<feature type="non-terminal residue" evidence="2">
    <location>
        <position position="1"/>
    </location>
</feature>
<evidence type="ECO:0000256" key="1">
    <source>
        <dbReference type="SAM" id="MobiDB-lite"/>
    </source>
</evidence>
<name>A0ABS7CDT0_9BACL</name>
<keyword evidence="3" id="KW-1185">Reference proteome</keyword>
<dbReference type="Proteomes" id="UP001519887">
    <property type="component" value="Unassembled WGS sequence"/>
</dbReference>
<evidence type="ECO:0000313" key="2">
    <source>
        <dbReference type="EMBL" id="MBW7459081.1"/>
    </source>
</evidence>
<proteinExistence type="predicted"/>
<feature type="compositionally biased region" description="Basic and acidic residues" evidence="1">
    <location>
        <begin position="1"/>
        <end position="20"/>
    </location>
</feature>
<comment type="caution">
    <text evidence="2">The sequence shown here is derived from an EMBL/GenBank/DDBJ whole genome shotgun (WGS) entry which is preliminary data.</text>
</comment>
<accession>A0ABS7CDT0</accession>
<organism evidence="2 3">
    <name type="scientific">Paenibacillus sepulcri</name>
    <dbReference type="NCBI Taxonomy" id="359917"/>
    <lineage>
        <taxon>Bacteria</taxon>
        <taxon>Bacillati</taxon>
        <taxon>Bacillota</taxon>
        <taxon>Bacilli</taxon>
        <taxon>Bacillales</taxon>
        <taxon>Paenibacillaceae</taxon>
        <taxon>Paenibacillus</taxon>
    </lineage>
</organism>
<sequence>KGREGERGERHRGEEEDLHRHERFRRKLGLSIESYEVLRQLMRAERSAAGSEARQQELAGMVADMNNLLKAYLDSGATDAGPADTE</sequence>
<gene>
    <name evidence="2" type="ORF">K0U00_34030</name>
</gene>
<protein>
    <submittedName>
        <fullName evidence="2">Uncharacterized protein</fullName>
    </submittedName>
</protein>
<reference evidence="2 3" key="1">
    <citation type="submission" date="2021-07" db="EMBL/GenBank/DDBJ databases">
        <title>Paenibacillus radiodurans sp. nov., isolated from the southeastern edge of Tengger Desert.</title>
        <authorList>
            <person name="Zhang G."/>
        </authorList>
    </citation>
    <scope>NUCLEOTIDE SEQUENCE [LARGE SCALE GENOMIC DNA]</scope>
    <source>
        <strain evidence="2 3">CCM 7311</strain>
    </source>
</reference>